<dbReference type="SMART" id="SM00283">
    <property type="entry name" value="MA"/>
    <property type="match status" value="1"/>
</dbReference>
<evidence type="ECO:0000313" key="11">
    <source>
        <dbReference type="EMBL" id="TQR16963.1"/>
    </source>
</evidence>
<dbReference type="OrthoDB" id="107771at2"/>
<evidence type="ECO:0000256" key="7">
    <source>
        <dbReference type="SAM" id="Coils"/>
    </source>
</evidence>
<evidence type="ECO:0000256" key="6">
    <source>
        <dbReference type="PROSITE-ProRule" id="PRU00284"/>
    </source>
</evidence>
<comment type="similarity">
    <text evidence="5">Belongs to the methyl-accepting chemotaxis (MCP) protein family.</text>
</comment>
<name>A0A544THM6_9BACI</name>
<protein>
    <submittedName>
        <fullName evidence="11">Methyl-accepting chemotaxis protein</fullName>
    </submittedName>
</protein>
<dbReference type="Pfam" id="PF00672">
    <property type="entry name" value="HAMP"/>
    <property type="match status" value="1"/>
</dbReference>
<dbReference type="PANTHER" id="PTHR32089">
    <property type="entry name" value="METHYL-ACCEPTING CHEMOTAXIS PROTEIN MCPB"/>
    <property type="match status" value="1"/>
</dbReference>
<evidence type="ECO:0000256" key="2">
    <source>
        <dbReference type="ARBA" id="ARBA00022475"/>
    </source>
</evidence>
<dbReference type="CDD" id="cd06225">
    <property type="entry name" value="HAMP"/>
    <property type="match status" value="1"/>
</dbReference>
<dbReference type="Pfam" id="PF12729">
    <property type="entry name" value="4HB_MCP_1"/>
    <property type="match status" value="1"/>
</dbReference>
<sequence>MKWTINKKLLGGFSAVLLLLVIMIGISYSQITAVNNSYTDLLDDKAMKAVEIRELQVAVKQEIIAMRGYLILGDDRSLQEHMDAVSNYRKAYDALLSKFRIPEAIEMLEDIDQIQADYEQFSEKVFDLRKQNKYEEYEALVSTEGREIVVKLDEAVAKLSNYQNDLLNKGGANNTSLVKKTIMLVLGIGVIAVLVGFAIAIFIGRLISKPVVALANSAKKMADGDLSGEMVKVKNKDEIGDLVGSFNLMAENLRAVIEQVSMNSNHVAASAEELTASAEQTSQATEQIAASIQDIASGSETQVMNANESSEAMKEMAVGIQRVAETSSTVSESAIETNKEANLGNESLRQMIHQMDNIHNAVAESASSIKKLGNLSQEIGNIIAVITGIADQTNLLALNAAIEAARAGEHGQGFAVVADEVRKLAEQSRDSADQIAGIINQIQVDTSEAVNVMEVGTKEVAAGKVIVDETGMRFEKILLSIEQVTAQIQEVSAISEEMSAGVEEVDASIEEMAKIAQYSASNTQNVASASEEQLASMEEITASATSLSKMAEDLQAIVRQFKL</sequence>
<feature type="transmembrane region" description="Helical" evidence="8">
    <location>
        <begin position="182"/>
        <end position="203"/>
    </location>
</feature>
<proteinExistence type="inferred from homology"/>
<dbReference type="CDD" id="cd19411">
    <property type="entry name" value="MCP2201-like_sensor"/>
    <property type="match status" value="1"/>
</dbReference>
<dbReference type="InterPro" id="IPR003660">
    <property type="entry name" value="HAMP_dom"/>
</dbReference>
<keyword evidence="2" id="KW-1003">Cell membrane</keyword>
<evidence type="ECO:0000256" key="4">
    <source>
        <dbReference type="ARBA" id="ARBA00023224"/>
    </source>
</evidence>
<dbReference type="FunFam" id="1.10.287.950:FF:000001">
    <property type="entry name" value="Methyl-accepting chemotaxis sensory transducer"/>
    <property type="match status" value="1"/>
</dbReference>
<evidence type="ECO:0000259" key="9">
    <source>
        <dbReference type="PROSITE" id="PS50111"/>
    </source>
</evidence>
<dbReference type="InterPro" id="IPR004089">
    <property type="entry name" value="MCPsignal_dom"/>
</dbReference>
<dbReference type="RefSeq" id="WP_142537206.1">
    <property type="nucleotide sequence ID" value="NZ_BMIE01000002.1"/>
</dbReference>
<keyword evidence="8" id="KW-1133">Transmembrane helix</keyword>
<dbReference type="Gene3D" id="1.10.287.950">
    <property type="entry name" value="Methyl-accepting chemotaxis protein"/>
    <property type="match status" value="1"/>
</dbReference>
<keyword evidence="3 8" id="KW-0472">Membrane</keyword>
<dbReference type="SMART" id="SM00304">
    <property type="entry name" value="HAMP"/>
    <property type="match status" value="1"/>
</dbReference>
<evidence type="ECO:0000313" key="12">
    <source>
        <dbReference type="Proteomes" id="UP000317316"/>
    </source>
</evidence>
<comment type="caution">
    <text evidence="11">The sequence shown here is derived from an EMBL/GenBank/DDBJ whole genome shotgun (WGS) entry which is preliminary data.</text>
</comment>
<keyword evidence="8" id="KW-0812">Transmembrane</keyword>
<dbReference type="Pfam" id="PF00015">
    <property type="entry name" value="MCPsignal"/>
    <property type="match status" value="1"/>
</dbReference>
<dbReference type="CDD" id="cd11386">
    <property type="entry name" value="MCP_signal"/>
    <property type="match status" value="1"/>
</dbReference>
<evidence type="ECO:0000259" key="10">
    <source>
        <dbReference type="PROSITE" id="PS50885"/>
    </source>
</evidence>
<dbReference type="PROSITE" id="PS50111">
    <property type="entry name" value="CHEMOTAXIS_TRANSDUC_2"/>
    <property type="match status" value="1"/>
</dbReference>
<comment type="subcellular location">
    <subcellularLocation>
        <location evidence="1">Cell membrane</location>
    </subcellularLocation>
</comment>
<evidence type="ECO:0000256" key="3">
    <source>
        <dbReference type="ARBA" id="ARBA00023136"/>
    </source>
</evidence>
<dbReference type="GO" id="GO:0006935">
    <property type="term" value="P:chemotaxis"/>
    <property type="evidence" value="ECO:0007669"/>
    <property type="project" value="UniProtKB-ARBA"/>
</dbReference>
<keyword evidence="12" id="KW-1185">Reference proteome</keyword>
<dbReference type="InterPro" id="IPR024478">
    <property type="entry name" value="HlyB_4HB_MCP"/>
</dbReference>
<dbReference type="AlphaFoldDB" id="A0A544THM6"/>
<dbReference type="SUPFAM" id="SSF58104">
    <property type="entry name" value="Methyl-accepting chemotaxis protein (MCP) signaling domain"/>
    <property type="match status" value="1"/>
</dbReference>
<feature type="domain" description="HAMP" evidence="10">
    <location>
        <begin position="205"/>
        <end position="258"/>
    </location>
</feature>
<evidence type="ECO:0000256" key="1">
    <source>
        <dbReference type="ARBA" id="ARBA00004236"/>
    </source>
</evidence>
<evidence type="ECO:0000256" key="8">
    <source>
        <dbReference type="SAM" id="Phobius"/>
    </source>
</evidence>
<dbReference type="PROSITE" id="PS50885">
    <property type="entry name" value="HAMP"/>
    <property type="match status" value="1"/>
</dbReference>
<dbReference type="Proteomes" id="UP000317316">
    <property type="component" value="Unassembled WGS sequence"/>
</dbReference>
<gene>
    <name evidence="11" type="ORF">FG382_02075</name>
</gene>
<dbReference type="EMBL" id="VDGH01000001">
    <property type="protein sequence ID" value="TQR16963.1"/>
    <property type="molecule type" value="Genomic_DNA"/>
</dbReference>
<dbReference type="PANTHER" id="PTHR32089:SF112">
    <property type="entry name" value="LYSOZYME-LIKE PROTEIN-RELATED"/>
    <property type="match status" value="1"/>
</dbReference>
<organism evidence="11 12">
    <name type="scientific">Psychrobacillus lasiicapitis</name>
    <dbReference type="NCBI Taxonomy" id="1636719"/>
    <lineage>
        <taxon>Bacteria</taxon>
        <taxon>Bacillati</taxon>
        <taxon>Bacillota</taxon>
        <taxon>Bacilli</taxon>
        <taxon>Bacillales</taxon>
        <taxon>Bacillaceae</taxon>
        <taxon>Psychrobacillus</taxon>
    </lineage>
</organism>
<dbReference type="Gene3D" id="6.10.340.10">
    <property type="match status" value="1"/>
</dbReference>
<evidence type="ECO:0000256" key="5">
    <source>
        <dbReference type="ARBA" id="ARBA00029447"/>
    </source>
</evidence>
<feature type="domain" description="Methyl-accepting transducer" evidence="9">
    <location>
        <begin position="277"/>
        <end position="513"/>
    </location>
</feature>
<feature type="coiled-coil region" evidence="7">
    <location>
        <begin position="104"/>
        <end position="131"/>
    </location>
</feature>
<dbReference type="GO" id="GO:0007165">
    <property type="term" value="P:signal transduction"/>
    <property type="evidence" value="ECO:0007669"/>
    <property type="project" value="UniProtKB-KW"/>
</dbReference>
<keyword evidence="4 6" id="KW-0807">Transducer</keyword>
<accession>A0A544THM6</accession>
<keyword evidence="7" id="KW-0175">Coiled coil</keyword>
<dbReference type="InterPro" id="IPR047347">
    <property type="entry name" value="YvaQ-like_sensor"/>
</dbReference>
<reference evidence="11 12" key="1">
    <citation type="submission" date="2019-05" db="EMBL/GenBank/DDBJ databases">
        <title>Psychrobacillus vulpis sp. nov., a new species isolated from feces of a red fox that inhabits in The Tablas de Daimiel Natural Park, Albacete, Spain.</title>
        <authorList>
            <person name="Rodriguez M."/>
            <person name="Reina J.C."/>
            <person name="Bejar V."/>
            <person name="Llamas I."/>
        </authorList>
    </citation>
    <scope>NUCLEOTIDE SEQUENCE [LARGE SCALE GENOMIC DNA]</scope>
    <source>
        <strain evidence="11 12">NEAU-3TGS17</strain>
    </source>
</reference>
<dbReference type="GO" id="GO:0005886">
    <property type="term" value="C:plasma membrane"/>
    <property type="evidence" value="ECO:0007669"/>
    <property type="project" value="UniProtKB-SubCell"/>
</dbReference>